<feature type="compositionally biased region" description="Low complexity" evidence="1">
    <location>
        <begin position="122"/>
        <end position="133"/>
    </location>
</feature>
<feature type="region of interest" description="Disordered" evidence="1">
    <location>
        <begin position="1"/>
        <end position="173"/>
    </location>
</feature>
<accession>A0ABR4AEG2</accession>
<organism evidence="2 3">
    <name type="scientific">Stereocaulon virgatum</name>
    <dbReference type="NCBI Taxonomy" id="373712"/>
    <lineage>
        <taxon>Eukaryota</taxon>
        <taxon>Fungi</taxon>
        <taxon>Dikarya</taxon>
        <taxon>Ascomycota</taxon>
        <taxon>Pezizomycotina</taxon>
        <taxon>Lecanoromycetes</taxon>
        <taxon>OSLEUM clade</taxon>
        <taxon>Lecanoromycetidae</taxon>
        <taxon>Lecanorales</taxon>
        <taxon>Lecanorineae</taxon>
        <taxon>Stereocaulaceae</taxon>
        <taxon>Stereocaulon</taxon>
    </lineage>
</organism>
<feature type="region of interest" description="Disordered" evidence="1">
    <location>
        <begin position="192"/>
        <end position="300"/>
    </location>
</feature>
<feature type="compositionally biased region" description="Polar residues" evidence="1">
    <location>
        <begin position="61"/>
        <end position="77"/>
    </location>
</feature>
<evidence type="ECO:0000313" key="2">
    <source>
        <dbReference type="EMBL" id="KAL2043839.1"/>
    </source>
</evidence>
<sequence>MNIPPEKETSRDGDMEPTIVDSSCTSHKPLGFQPVNDLQDNSLAKRNSWSQPFQNPGHAYSISSKLKSPSQTSQTPAHSYPVAPKYRSCGEPSQPPAHSYPNSPKRKPHNQSSQPPAHSYPSSLKRNLSNLSSQPPTHSYPVTPSKPSTKISIPTNNLPPTPDTTPTSSQSLKRTYSTALEVRLPAPDSAIVDAASPPQRASKRQHTHTHSGHYDGILEAASPSVRTSKRQYTPIHTRIQPAASQPSSQSPNAATLDAASPSHTYPTKHRPSHLTTAHSLPTPTHSPHRSPFRTDLTPKFSIAYKPPPSTEATISWQELKLVTESILGQVDWEAVAMDVGSNRSARVYKRAVKEVLQERIYEMGSREENGEVGWGRGQHER</sequence>
<protein>
    <recommendedName>
        <fullName evidence="4">Myb-like domain-containing protein</fullName>
    </recommendedName>
</protein>
<evidence type="ECO:0008006" key="4">
    <source>
        <dbReference type="Google" id="ProtNLM"/>
    </source>
</evidence>
<evidence type="ECO:0000313" key="3">
    <source>
        <dbReference type="Proteomes" id="UP001590950"/>
    </source>
</evidence>
<dbReference type="EMBL" id="JBEFKJ010000010">
    <property type="protein sequence ID" value="KAL2043839.1"/>
    <property type="molecule type" value="Genomic_DNA"/>
</dbReference>
<feature type="compositionally biased region" description="Basic and acidic residues" evidence="1">
    <location>
        <begin position="1"/>
        <end position="14"/>
    </location>
</feature>
<feature type="compositionally biased region" description="Polar residues" evidence="1">
    <location>
        <begin position="36"/>
        <end position="54"/>
    </location>
</feature>
<name>A0ABR4AEG2_9LECA</name>
<gene>
    <name evidence="2" type="ORF">N7G274_003359</name>
</gene>
<feature type="compositionally biased region" description="Low complexity" evidence="1">
    <location>
        <begin position="240"/>
        <end position="254"/>
    </location>
</feature>
<feature type="compositionally biased region" description="Polar residues" evidence="1">
    <location>
        <begin position="134"/>
        <end position="153"/>
    </location>
</feature>
<keyword evidence="3" id="KW-1185">Reference proteome</keyword>
<feature type="compositionally biased region" description="Polar residues" evidence="1">
    <location>
        <begin position="273"/>
        <end position="285"/>
    </location>
</feature>
<reference evidence="2 3" key="1">
    <citation type="submission" date="2024-09" db="EMBL/GenBank/DDBJ databases">
        <title>Rethinking Asexuality: The Enigmatic Case of Functional Sexual Genes in Lepraria (Stereocaulaceae).</title>
        <authorList>
            <person name="Doellman M."/>
            <person name="Sun Y."/>
            <person name="Barcenas-Pena A."/>
            <person name="Lumbsch H.T."/>
            <person name="Grewe F."/>
        </authorList>
    </citation>
    <scope>NUCLEOTIDE SEQUENCE [LARGE SCALE GENOMIC DNA]</scope>
    <source>
        <strain evidence="2 3">Mercado 3170</strain>
    </source>
</reference>
<evidence type="ECO:0000256" key="1">
    <source>
        <dbReference type="SAM" id="MobiDB-lite"/>
    </source>
</evidence>
<dbReference type="Proteomes" id="UP001590950">
    <property type="component" value="Unassembled WGS sequence"/>
</dbReference>
<feature type="compositionally biased region" description="Basic residues" evidence="1">
    <location>
        <begin position="201"/>
        <end position="211"/>
    </location>
</feature>
<comment type="caution">
    <text evidence="2">The sequence shown here is derived from an EMBL/GenBank/DDBJ whole genome shotgun (WGS) entry which is preliminary data.</text>
</comment>
<proteinExistence type="predicted"/>